<dbReference type="STRING" id="48709.A0A1D2M804"/>
<evidence type="ECO:0000256" key="2">
    <source>
        <dbReference type="ARBA" id="ARBA00022857"/>
    </source>
</evidence>
<keyword evidence="3" id="KW-1133">Transmembrane helix</keyword>
<dbReference type="Gene3D" id="3.40.50.720">
    <property type="entry name" value="NAD(P)-binding Rossmann-like Domain"/>
    <property type="match status" value="1"/>
</dbReference>
<dbReference type="PANTHER" id="PTHR44252:SF3">
    <property type="entry name" value="D-ERYTHRULOSE REDUCTASE-RELATED"/>
    <property type="match status" value="1"/>
</dbReference>
<dbReference type="EMBL" id="LJIJ01002950">
    <property type="protein sequence ID" value="ODM89044.1"/>
    <property type="molecule type" value="Genomic_DNA"/>
</dbReference>
<dbReference type="GO" id="GO:0004090">
    <property type="term" value="F:carbonyl reductase (NADPH) activity"/>
    <property type="evidence" value="ECO:0007669"/>
    <property type="project" value="TreeGrafter"/>
</dbReference>
<keyword evidence="3" id="KW-0472">Membrane</keyword>
<organism evidence="4 5">
    <name type="scientific">Orchesella cincta</name>
    <name type="common">Springtail</name>
    <name type="synonym">Podura cincta</name>
    <dbReference type="NCBI Taxonomy" id="48709"/>
    <lineage>
        <taxon>Eukaryota</taxon>
        <taxon>Metazoa</taxon>
        <taxon>Ecdysozoa</taxon>
        <taxon>Arthropoda</taxon>
        <taxon>Hexapoda</taxon>
        <taxon>Collembola</taxon>
        <taxon>Entomobryomorpha</taxon>
        <taxon>Entomobryoidea</taxon>
        <taxon>Orchesellidae</taxon>
        <taxon>Orchesellinae</taxon>
        <taxon>Orchesella</taxon>
    </lineage>
</organism>
<dbReference type="AlphaFoldDB" id="A0A1D2M804"/>
<sequence>RGKWLLTTHLLEKRVLIRRSSRQLVQRFHDDGALVLAVDKNSETIEQLQRELPNVKAVVVDITNWDETKKAIETFGAIDHVVNNAGILIPQTFMEITKDVASLHFDVNVIASINVVQTAAKGIIERGSGGTIVNISSLVRAKGATPALQCILPPKIAVEMLTKACLLSLVLTIFGLTVSLPMVLMLQCPIFRTQV</sequence>
<evidence type="ECO:0000256" key="1">
    <source>
        <dbReference type="ARBA" id="ARBA00006484"/>
    </source>
</evidence>
<dbReference type="OrthoDB" id="417891at2759"/>
<reference evidence="4 5" key="1">
    <citation type="journal article" date="2016" name="Genome Biol. Evol.">
        <title>Gene Family Evolution Reflects Adaptation to Soil Environmental Stressors in the Genome of the Collembolan Orchesella cincta.</title>
        <authorList>
            <person name="Faddeeva-Vakhrusheva A."/>
            <person name="Derks M.F."/>
            <person name="Anvar S.Y."/>
            <person name="Agamennone V."/>
            <person name="Suring W."/>
            <person name="Smit S."/>
            <person name="van Straalen N.M."/>
            <person name="Roelofs D."/>
        </authorList>
    </citation>
    <scope>NUCLEOTIDE SEQUENCE [LARGE SCALE GENOMIC DNA]</scope>
    <source>
        <tissue evidence="4">Mixed pool</tissue>
    </source>
</reference>
<dbReference type="GO" id="GO:0006006">
    <property type="term" value="P:glucose metabolic process"/>
    <property type="evidence" value="ECO:0007669"/>
    <property type="project" value="TreeGrafter"/>
</dbReference>
<evidence type="ECO:0000256" key="3">
    <source>
        <dbReference type="SAM" id="Phobius"/>
    </source>
</evidence>
<dbReference type="InterPro" id="IPR002347">
    <property type="entry name" value="SDR_fam"/>
</dbReference>
<dbReference type="Pfam" id="PF00106">
    <property type="entry name" value="adh_short"/>
    <property type="match status" value="1"/>
</dbReference>
<keyword evidence="5" id="KW-1185">Reference proteome</keyword>
<comment type="caution">
    <text evidence="4">The sequence shown here is derived from an EMBL/GenBank/DDBJ whole genome shotgun (WGS) entry which is preliminary data.</text>
</comment>
<feature type="non-terminal residue" evidence="4">
    <location>
        <position position="1"/>
    </location>
</feature>
<proteinExistence type="inferred from homology"/>
<gene>
    <name evidence="4" type="ORF">Ocin01_17639</name>
</gene>
<evidence type="ECO:0000313" key="4">
    <source>
        <dbReference type="EMBL" id="ODM89044.1"/>
    </source>
</evidence>
<comment type="similarity">
    <text evidence="1">Belongs to the short-chain dehydrogenases/reductases (SDR) family.</text>
</comment>
<keyword evidence="2" id="KW-0521">NADP</keyword>
<dbReference type="InterPro" id="IPR051737">
    <property type="entry name" value="L-xylulose/Carbonyl_redctase"/>
</dbReference>
<dbReference type="Proteomes" id="UP000094527">
    <property type="component" value="Unassembled WGS sequence"/>
</dbReference>
<dbReference type="GO" id="GO:0050038">
    <property type="term" value="F:L-xylulose reductase (NADPH) activity"/>
    <property type="evidence" value="ECO:0007669"/>
    <property type="project" value="TreeGrafter"/>
</dbReference>
<protein>
    <submittedName>
        <fullName evidence="4">L-xylulose reductase</fullName>
    </submittedName>
</protein>
<name>A0A1D2M804_ORCCI</name>
<dbReference type="PRINTS" id="PR00081">
    <property type="entry name" value="GDHRDH"/>
</dbReference>
<dbReference type="SUPFAM" id="SSF51735">
    <property type="entry name" value="NAD(P)-binding Rossmann-fold domains"/>
    <property type="match status" value="1"/>
</dbReference>
<keyword evidence="3" id="KW-0812">Transmembrane</keyword>
<accession>A0A1D2M804</accession>
<dbReference type="PANTHER" id="PTHR44252">
    <property type="entry name" value="D-ERYTHRULOSE REDUCTASE"/>
    <property type="match status" value="1"/>
</dbReference>
<evidence type="ECO:0000313" key="5">
    <source>
        <dbReference type="Proteomes" id="UP000094527"/>
    </source>
</evidence>
<dbReference type="InterPro" id="IPR036291">
    <property type="entry name" value="NAD(P)-bd_dom_sf"/>
</dbReference>
<feature type="transmembrane region" description="Helical" evidence="3">
    <location>
        <begin position="164"/>
        <end position="186"/>
    </location>
</feature>
<dbReference type="GO" id="GO:0005997">
    <property type="term" value="P:xylulose metabolic process"/>
    <property type="evidence" value="ECO:0007669"/>
    <property type="project" value="TreeGrafter"/>
</dbReference>